<sequence>MRSGFGCDDCGSPAVRLPAILHDEAPIQCDRCGCTLMAWGAFKRRVEAEAPPEGGPAVDLIRAPGLAEAAAT</sequence>
<organism evidence="1 2">
    <name type="scientific">Methylobacterium oryzihabitans</name>
    <dbReference type="NCBI Taxonomy" id="2499852"/>
    <lineage>
        <taxon>Bacteria</taxon>
        <taxon>Pseudomonadati</taxon>
        <taxon>Pseudomonadota</taxon>
        <taxon>Alphaproteobacteria</taxon>
        <taxon>Hyphomicrobiales</taxon>
        <taxon>Methylobacteriaceae</taxon>
        <taxon>Methylobacterium</taxon>
    </lineage>
</organism>
<dbReference type="RefSeq" id="WP_127728463.1">
    <property type="nucleotide sequence ID" value="NZ_SACP01000007.1"/>
</dbReference>
<name>A0A437P9T4_9HYPH</name>
<dbReference type="EMBL" id="SACP01000007">
    <property type="protein sequence ID" value="RVU19025.1"/>
    <property type="molecule type" value="Genomic_DNA"/>
</dbReference>
<keyword evidence="2" id="KW-1185">Reference proteome</keyword>
<dbReference type="AlphaFoldDB" id="A0A437P9T4"/>
<dbReference type="OrthoDB" id="8162516at2"/>
<evidence type="ECO:0000313" key="1">
    <source>
        <dbReference type="EMBL" id="RVU19025.1"/>
    </source>
</evidence>
<reference evidence="1 2" key="1">
    <citation type="submission" date="2019-01" db="EMBL/GenBank/DDBJ databases">
        <authorList>
            <person name="Chen W.-M."/>
        </authorList>
    </citation>
    <scope>NUCLEOTIDE SEQUENCE [LARGE SCALE GENOMIC DNA]</scope>
    <source>
        <strain evidence="1 2">TER-1</strain>
    </source>
</reference>
<accession>A0A437P9T4</accession>
<evidence type="ECO:0000313" key="2">
    <source>
        <dbReference type="Proteomes" id="UP000286997"/>
    </source>
</evidence>
<comment type="caution">
    <text evidence="1">The sequence shown here is derived from an EMBL/GenBank/DDBJ whole genome shotgun (WGS) entry which is preliminary data.</text>
</comment>
<dbReference type="Proteomes" id="UP000286997">
    <property type="component" value="Unassembled WGS sequence"/>
</dbReference>
<gene>
    <name evidence="1" type="ORF">EOE48_08975</name>
</gene>
<protein>
    <submittedName>
        <fullName evidence="1">Uncharacterized protein</fullName>
    </submittedName>
</protein>
<proteinExistence type="predicted"/>